<reference evidence="1 2" key="1">
    <citation type="journal article" date="2018" name="J. Allergy Clin. Immunol.">
        <title>High-quality assembly of Dermatophagoides pteronyssinus genome and transcriptome reveals a wide range of novel allergens.</title>
        <authorList>
            <person name="Liu X.Y."/>
            <person name="Yang K.Y."/>
            <person name="Wang M.Q."/>
            <person name="Kwok J.S."/>
            <person name="Zeng X."/>
            <person name="Yang Z."/>
            <person name="Xiao X.J."/>
            <person name="Lau C.P."/>
            <person name="Li Y."/>
            <person name="Huang Z.M."/>
            <person name="Ba J.G."/>
            <person name="Yim A.K."/>
            <person name="Ouyang C.Y."/>
            <person name="Ngai S.M."/>
            <person name="Chan T.F."/>
            <person name="Leung E.L."/>
            <person name="Liu L."/>
            <person name="Liu Z.G."/>
            <person name="Tsui S.K."/>
        </authorList>
    </citation>
    <scope>NUCLEOTIDE SEQUENCE [LARGE SCALE GENOMIC DNA]</scope>
    <source>
        <strain evidence="1">Derp</strain>
    </source>
</reference>
<sequence length="97" mass="10485">MVIASSIFLASSPSICNRLIFSSNARFCALRCACSCFFDSPVSLRNFASTALVFTPTKTLANGSRTDIVFNIISSTFSDDLIIRSDGEIGSSWSARE</sequence>
<protein>
    <recommendedName>
        <fullName evidence="3">Secreted protein</fullName>
    </recommendedName>
</protein>
<evidence type="ECO:0000313" key="2">
    <source>
        <dbReference type="Proteomes" id="UP000887458"/>
    </source>
</evidence>
<comment type="caution">
    <text evidence="1">The sequence shown here is derived from an EMBL/GenBank/DDBJ whole genome shotgun (WGS) entry which is preliminary data.</text>
</comment>
<dbReference type="EMBL" id="NJHN03000037">
    <property type="protein sequence ID" value="KAH9422306.1"/>
    <property type="molecule type" value="Genomic_DNA"/>
</dbReference>
<name>A0ABQ8JIZ0_DERPT</name>
<proteinExistence type="predicted"/>
<accession>A0ABQ8JIZ0</accession>
<evidence type="ECO:0000313" key="1">
    <source>
        <dbReference type="EMBL" id="KAH9422306.1"/>
    </source>
</evidence>
<reference evidence="1 2" key="2">
    <citation type="journal article" date="2022" name="Mol. Biol. Evol.">
        <title>Comparative Genomics Reveals Insights into the Divergent Evolution of Astigmatic Mites and Household Pest Adaptations.</title>
        <authorList>
            <person name="Xiong Q."/>
            <person name="Wan A.T."/>
            <person name="Liu X."/>
            <person name="Fung C.S."/>
            <person name="Xiao X."/>
            <person name="Malainual N."/>
            <person name="Hou J."/>
            <person name="Wang L."/>
            <person name="Wang M."/>
            <person name="Yang K.Y."/>
            <person name="Cui Y."/>
            <person name="Leung E.L."/>
            <person name="Nong W."/>
            <person name="Shin S.K."/>
            <person name="Au S.W."/>
            <person name="Jeong K.Y."/>
            <person name="Chew F.T."/>
            <person name="Hui J.H."/>
            <person name="Leung T.F."/>
            <person name="Tungtrongchitr A."/>
            <person name="Zhong N."/>
            <person name="Liu Z."/>
            <person name="Tsui S.K."/>
        </authorList>
    </citation>
    <scope>NUCLEOTIDE SEQUENCE [LARGE SCALE GENOMIC DNA]</scope>
    <source>
        <strain evidence="1">Derp</strain>
    </source>
</reference>
<gene>
    <name evidence="1" type="ORF">DERP_002603</name>
</gene>
<organism evidence="1 2">
    <name type="scientific">Dermatophagoides pteronyssinus</name>
    <name type="common">European house dust mite</name>
    <dbReference type="NCBI Taxonomy" id="6956"/>
    <lineage>
        <taxon>Eukaryota</taxon>
        <taxon>Metazoa</taxon>
        <taxon>Ecdysozoa</taxon>
        <taxon>Arthropoda</taxon>
        <taxon>Chelicerata</taxon>
        <taxon>Arachnida</taxon>
        <taxon>Acari</taxon>
        <taxon>Acariformes</taxon>
        <taxon>Sarcoptiformes</taxon>
        <taxon>Astigmata</taxon>
        <taxon>Psoroptidia</taxon>
        <taxon>Analgoidea</taxon>
        <taxon>Pyroglyphidae</taxon>
        <taxon>Dermatophagoidinae</taxon>
        <taxon>Dermatophagoides</taxon>
    </lineage>
</organism>
<dbReference type="Proteomes" id="UP000887458">
    <property type="component" value="Unassembled WGS sequence"/>
</dbReference>
<keyword evidence="2" id="KW-1185">Reference proteome</keyword>
<evidence type="ECO:0008006" key="3">
    <source>
        <dbReference type="Google" id="ProtNLM"/>
    </source>
</evidence>